<dbReference type="Pfam" id="PF04079">
    <property type="entry name" value="SMC_ScpB"/>
    <property type="match status" value="1"/>
</dbReference>
<dbReference type="Proteomes" id="UP000603865">
    <property type="component" value="Unassembled WGS sequence"/>
</dbReference>
<dbReference type="InterPro" id="IPR005234">
    <property type="entry name" value="ScpB_csome_segregation"/>
</dbReference>
<keyword evidence="3" id="KW-0159">Chromosome partition</keyword>
<evidence type="ECO:0000313" key="6">
    <source>
        <dbReference type="Proteomes" id="UP000603865"/>
    </source>
</evidence>
<dbReference type="PANTHER" id="PTHR34298:SF2">
    <property type="entry name" value="SEGREGATION AND CONDENSATION PROTEIN B"/>
    <property type="match status" value="1"/>
</dbReference>
<dbReference type="PIRSF" id="PIRSF019345">
    <property type="entry name" value="ScpB"/>
    <property type="match status" value="1"/>
</dbReference>
<dbReference type="Gene3D" id="1.10.10.10">
    <property type="entry name" value="Winged helix-like DNA-binding domain superfamily/Winged helix DNA-binding domain"/>
    <property type="match status" value="2"/>
</dbReference>
<keyword evidence="2" id="KW-0132">Cell division</keyword>
<accession>A0A918C6G7</accession>
<proteinExistence type="predicted"/>
<dbReference type="GO" id="GO:0051301">
    <property type="term" value="P:cell division"/>
    <property type="evidence" value="ECO:0007669"/>
    <property type="project" value="UniProtKB-KW"/>
</dbReference>
<protein>
    <submittedName>
        <fullName evidence="5">Segregation and condensation protein B</fullName>
    </submittedName>
</protein>
<organism evidence="5 6">
    <name type="scientific">Deinococcus ruber</name>
    <dbReference type="NCBI Taxonomy" id="1848197"/>
    <lineage>
        <taxon>Bacteria</taxon>
        <taxon>Thermotogati</taxon>
        <taxon>Deinococcota</taxon>
        <taxon>Deinococci</taxon>
        <taxon>Deinococcales</taxon>
        <taxon>Deinococcaceae</taxon>
        <taxon>Deinococcus</taxon>
    </lineage>
</organism>
<reference evidence="5" key="1">
    <citation type="journal article" date="2014" name="Int. J. Syst. Evol. Microbiol.">
        <title>Complete genome sequence of Corynebacterium casei LMG S-19264T (=DSM 44701T), isolated from a smear-ripened cheese.</title>
        <authorList>
            <consortium name="US DOE Joint Genome Institute (JGI-PGF)"/>
            <person name="Walter F."/>
            <person name="Albersmeier A."/>
            <person name="Kalinowski J."/>
            <person name="Ruckert C."/>
        </authorList>
    </citation>
    <scope>NUCLEOTIDE SEQUENCE</scope>
    <source>
        <strain evidence="5">JCM 31311</strain>
    </source>
</reference>
<reference evidence="5" key="2">
    <citation type="submission" date="2020-09" db="EMBL/GenBank/DDBJ databases">
        <authorList>
            <person name="Sun Q."/>
            <person name="Ohkuma M."/>
        </authorList>
    </citation>
    <scope>NUCLEOTIDE SEQUENCE</scope>
    <source>
        <strain evidence="5">JCM 31311</strain>
    </source>
</reference>
<keyword evidence="6" id="KW-1185">Reference proteome</keyword>
<name>A0A918C6G7_9DEIO</name>
<evidence type="ECO:0000256" key="2">
    <source>
        <dbReference type="ARBA" id="ARBA00022618"/>
    </source>
</evidence>
<keyword evidence="4" id="KW-0131">Cell cycle</keyword>
<keyword evidence="1" id="KW-0963">Cytoplasm</keyword>
<evidence type="ECO:0000256" key="4">
    <source>
        <dbReference type="ARBA" id="ARBA00023306"/>
    </source>
</evidence>
<dbReference type="SUPFAM" id="SSF46785">
    <property type="entry name" value="Winged helix' DNA-binding domain"/>
    <property type="match status" value="2"/>
</dbReference>
<dbReference type="AlphaFoldDB" id="A0A918C6G7"/>
<dbReference type="PANTHER" id="PTHR34298">
    <property type="entry name" value="SEGREGATION AND CONDENSATION PROTEIN B"/>
    <property type="match status" value="1"/>
</dbReference>
<evidence type="ECO:0000313" key="5">
    <source>
        <dbReference type="EMBL" id="GGR09120.1"/>
    </source>
</evidence>
<evidence type="ECO:0000256" key="3">
    <source>
        <dbReference type="ARBA" id="ARBA00022829"/>
    </source>
</evidence>
<dbReference type="NCBIfam" id="TIGR00281">
    <property type="entry name" value="SMC-Scp complex subunit ScpB"/>
    <property type="match status" value="1"/>
</dbReference>
<dbReference type="GO" id="GO:0051304">
    <property type="term" value="P:chromosome separation"/>
    <property type="evidence" value="ECO:0007669"/>
    <property type="project" value="InterPro"/>
</dbReference>
<dbReference type="InterPro" id="IPR036388">
    <property type="entry name" value="WH-like_DNA-bd_sf"/>
</dbReference>
<evidence type="ECO:0000256" key="1">
    <source>
        <dbReference type="ARBA" id="ARBA00022490"/>
    </source>
</evidence>
<sequence>MTSQLTESQPSEKLSPHEHAQRELLGAALLASGRPLTLRELEGLLELAAGAVAALIERYARSLEAMGAGFRVESVADGYRLVVAPALAARLAPILAPPPLPALSSAALEVLAVIAYRQPITRAEIEAMRGGSASTVLTLQERELIKVVGKSPSVGQPLLYGTTERFLLEFGLNSLNDLPELSQQNFSGLLRG</sequence>
<comment type="caution">
    <text evidence="5">The sequence shown here is derived from an EMBL/GenBank/DDBJ whole genome shotgun (WGS) entry which is preliminary data.</text>
</comment>
<dbReference type="EMBL" id="BMQL01000010">
    <property type="protein sequence ID" value="GGR09120.1"/>
    <property type="molecule type" value="Genomic_DNA"/>
</dbReference>
<dbReference type="InterPro" id="IPR036390">
    <property type="entry name" value="WH_DNA-bd_sf"/>
</dbReference>
<gene>
    <name evidence="5" type="ORF">GCM10008957_22480</name>
</gene>